<dbReference type="InterPro" id="IPR039418">
    <property type="entry name" value="LexA-like"/>
</dbReference>
<gene>
    <name evidence="15" type="ORF">A2370_00480</name>
</gene>
<evidence type="ECO:0000256" key="2">
    <source>
        <dbReference type="ARBA" id="ARBA00022491"/>
    </source>
</evidence>
<feature type="domain" description="Peptidase S24/S26A/S26B/S26C" evidence="13">
    <location>
        <begin position="87"/>
        <end position="203"/>
    </location>
</feature>
<dbReference type="InterPro" id="IPR036388">
    <property type="entry name" value="WH-like_DNA-bd_sf"/>
</dbReference>
<dbReference type="GO" id="GO:0004252">
    <property type="term" value="F:serine-type endopeptidase activity"/>
    <property type="evidence" value="ECO:0007669"/>
    <property type="project" value="InterPro"/>
</dbReference>
<comment type="caution">
    <text evidence="15">The sequence shown here is derived from an EMBL/GenBank/DDBJ whole genome shotgun (WGS) entry which is preliminary data.</text>
</comment>
<dbReference type="SUPFAM" id="SSF46785">
    <property type="entry name" value="Winged helix' DNA-binding domain"/>
    <property type="match status" value="1"/>
</dbReference>
<dbReference type="GO" id="GO:0006260">
    <property type="term" value="P:DNA replication"/>
    <property type="evidence" value="ECO:0007669"/>
    <property type="project" value="UniProtKB-KW"/>
</dbReference>
<evidence type="ECO:0000256" key="1">
    <source>
        <dbReference type="ARBA" id="ARBA00007484"/>
    </source>
</evidence>
<keyword evidence="7" id="KW-0805">Transcription regulation</keyword>
<keyword evidence="6 12" id="KW-0068">Autocatalytic cleavage</keyword>
<evidence type="ECO:0000256" key="9">
    <source>
        <dbReference type="ARBA" id="ARBA00023163"/>
    </source>
</evidence>
<dbReference type="InterPro" id="IPR050077">
    <property type="entry name" value="LexA_repressor"/>
</dbReference>
<keyword evidence="10" id="KW-0234">DNA repair</keyword>
<dbReference type="NCBIfam" id="TIGR00498">
    <property type="entry name" value="lexA"/>
    <property type="match status" value="1"/>
</dbReference>
<dbReference type="GO" id="GO:0003677">
    <property type="term" value="F:DNA binding"/>
    <property type="evidence" value="ECO:0007669"/>
    <property type="project" value="UniProtKB-KW"/>
</dbReference>
<protein>
    <submittedName>
        <fullName evidence="15">Repressor LexA</fullName>
    </submittedName>
</protein>
<keyword evidence="5 12" id="KW-0378">Hydrolase</keyword>
<dbReference type="InterPro" id="IPR006199">
    <property type="entry name" value="LexA_DNA-bd_dom"/>
</dbReference>
<sequence>MTNTKQVDLNKKELATVKAIRNSVVHFGTAPSTRQLMQTLGYKSTYSVMLIIDKLVDAGYLTKQDGKIKLIKDLRVSDAHARTVDIPLVGSAPCGAPFLAEQNIETMIPVSIQLAKPSHKYFLLRAVGDSMNLKNINDGDLVLVRQQNTAENGDTVVALIDDDATIKEFEKRTDVVLLKPKSKNKKHKPIILTEDFMIQGKIVATISDF</sequence>
<dbReference type="Pfam" id="PF01726">
    <property type="entry name" value="LexA_DNA_bind"/>
    <property type="match status" value="1"/>
</dbReference>
<dbReference type="AlphaFoldDB" id="A0A1G2QC72"/>
<dbReference type="EMBL" id="MHTH01000013">
    <property type="protein sequence ID" value="OHA58165.1"/>
    <property type="molecule type" value="Genomic_DNA"/>
</dbReference>
<dbReference type="GO" id="GO:0006508">
    <property type="term" value="P:proteolysis"/>
    <property type="evidence" value="ECO:0007669"/>
    <property type="project" value="InterPro"/>
</dbReference>
<evidence type="ECO:0000256" key="7">
    <source>
        <dbReference type="ARBA" id="ARBA00023015"/>
    </source>
</evidence>
<evidence type="ECO:0000256" key="8">
    <source>
        <dbReference type="ARBA" id="ARBA00023125"/>
    </source>
</evidence>
<keyword evidence="3" id="KW-0235">DNA replication</keyword>
<dbReference type="STRING" id="1802436.A2370_00480"/>
<reference evidence="15 16" key="1">
    <citation type="journal article" date="2016" name="Nat. Commun.">
        <title>Thousands of microbial genomes shed light on interconnected biogeochemical processes in an aquifer system.</title>
        <authorList>
            <person name="Anantharaman K."/>
            <person name="Brown C.T."/>
            <person name="Hug L.A."/>
            <person name="Sharon I."/>
            <person name="Castelle C.J."/>
            <person name="Probst A.J."/>
            <person name="Thomas B.C."/>
            <person name="Singh A."/>
            <person name="Wilkins M.J."/>
            <person name="Karaoz U."/>
            <person name="Brodie E.L."/>
            <person name="Williams K.H."/>
            <person name="Hubbard S.S."/>
            <person name="Banfield J.F."/>
        </authorList>
    </citation>
    <scope>NUCLEOTIDE SEQUENCE [LARGE SCALE GENOMIC DNA]</scope>
</reference>
<evidence type="ECO:0000313" key="16">
    <source>
        <dbReference type="Proteomes" id="UP000176222"/>
    </source>
</evidence>
<keyword evidence="8" id="KW-0238">DNA-binding</keyword>
<dbReference type="InterPro" id="IPR015927">
    <property type="entry name" value="Peptidase_S24_S26A/B/C"/>
</dbReference>
<evidence type="ECO:0000259" key="14">
    <source>
        <dbReference type="Pfam" id="PF01726"/>
    </source>
</evidence>
<name>A0A1G2QC72_9BACT</name>
<feature type="domain" description="LexA repressor DNA-binding" evidence="14">
    <location>
        <begin position="15"/>
        <end position="67"/>
    </location>
</feature>
<dbReference type="GO" id="GO:0045892">
    <property type="term" value="P:negative regulation of DNA-templated transcription"/>
    <property type="evidence" value="ECO:0007669"/>
    <property type="project" value="InterPro"/>
</dbReference>
<dbReference type="Gene3D" id="2.10.109.10">
    <property type="entry name" value="Umud Fragment, subunit A"/>
    <property type="match status" value="1"/>
</dbReference>
<dbReference type="Pfam" id="PF00717">
    <property type="entry name" value="Peptidase_S24"/>
    <property type="match status" value="1"/>
</dbReference>
<dbReference type="InterPro" id="IPR036286">
    <property type="entry name" value="LexA/Signal_pep-like_sf"/>
</dbReference>
<proteinExistence type="inferred from homology"/>
<dbReference type="PRINTS" id="PR00726">
    <property type="entry name" value="LEXASERPTASE"/>
</dbReference>
<evidence type="ECO:0000256" key="3">
    <source>
        <dbReference type="ARBA" id="ARBA00022705"/>
    </source>
</evidence>
<dbReference type="Proteomes" id="UP000176222">
    <property type="component" value="Unassembled WGS sequence"/>
</dbReference>
<keyword evidence="9" id="KW-0804">Transcription</keyword>
<keyword evidence="11" id="KW-0742">SOS response</keyword>
<keyword evidence="2" id="KW-0678">Repressor</keyword>
<evidence type="ECO:0000256" key="6">
    <source>
        <dbReference type="ARBA" id="ARBA00022813"/>
    </source>
</evidence>
<evidence type="ECO:0000259" key="13">
    <source>
        <dbReference type="Pfam" id="PF00717"/>
    </source>
</evidence>
<keyword evidence="4" id="KW-0227">DNA damage</keyword>
<dbReference type="InterPro" id="IPR006200">
    <property type="entry name" value="LexA"/>
</dbReference>
<accession>A0A1G2QC72</accession>
<organism evidence="15 16">
    <name type="scientific">Candidatus Vogelbacteria bacterium RIFOXYB1_FULL_42_16</name>
    <dbReference type="NCBI Taxonomy" id="1802436"/>
    <lineage>
        <taxon>Bacteria</taxon>
        <taxon>Candidatus Vogeliibacteriota</taxon>
    </lineage>
</organism>
<dbReference type="CDD" id="cd06529">
    <property type="entry name" value="S24_LexA-like"/>
    <property type="match status" value="1"/>
</dbReference>
<evidence type="ECO:0000256" key="4">
    <source>
        <dbReference type="ARBA" id="ARBA00022763"/>
    </source>
</evidence>
<evidence type="ECO:0000256" key="5">
    <source>
        <dbReference type="ARBA" id="ARBA00022801"/>
    </source>
</evidence>
<dbReference type="InterPro" id="IPR036390">
    <property type="entry name" value="WH_DNA-bd_sf"/>
</dbReference>
<dbReference type="GO" id="GO:0006281">
    <property type="term" value="P:DNA repair"/>
    <property type="evidence" value="ECO:0007669"/>
    <property type="project" value="UniProtKB-KW"/>
</dbReference>
<dbReference type="GO" id="GO:0009432">
    <property type="term" value="P:SOS response"/>
    <property type="evidence" value="ECO:0007669"/>
    <property type="project" value="UniProtKB-KW"/>
</dbReference>
<evidence type="ECO:0000256" key="11">
    <source>
        <dbReference type="ARBA" id="ARBA00023236"/>
    </source>
</evidence>
<dbReference type="InterPro" id="IPR006197">
    <property type="entry name" value="Peptidase_S24_LexA"/>
</dbReference>
<dbReference type="PANTHER" id="PTHR33516">
    <property type="entry name" value="LEXA REPRESSOR"/>
    <property type="match status" value="1"/>
</dbReference>
<dbReference type="SUPFAM" id="SSF51306">
    <property type="entry name" value="LexA/Signal peptidase"/>
    <property type="match status" value="1"/>
</dbReference>
<dbReference type="PANTHER" id="PTHR33516:SF2">
    <property type="entry name" value="LEXA REPRESSOR-RELATED"/>
    <property type="match status" value="1"/>
</dbReference>
<evidence type="ECO:0000256" key="12">
    <source>
        <dbReference type="RuleBase" id="RU003991"/>
    </source>
</evidence>
<evidence type="ECO:0000313" key="15">
    <source>
        <dbReference type="EMBL" id="OHA58165.1"/>
    </source>
</evidence>
<comment type="similarity">
    <text evidence="1 12">Belongs to the peptidase S24 family.</text>
</comment>
<evidence type="ECO:0000256" key="10">
    <source>
        <dbReference type="ARBA" id="ARBA00023204"/>
    </source>
</evidence>
<dbReference type="Gene3D" id="1.10.10.10">
    <property type="entry name" value="Winged helix-like DNA-binding domain superfamily/Winged helix DNA-binding domain"/>
    <property type="match status" value="1"/>
</dbReference>